<evidence type="ECO:0000313" key="1">
    <source>
        <dbReference type="EMBL" id="KUG24077.1"/>
    </source>
</evidence>
<dbReference type="EC" id="4.2.1.17" evidence="1"/>
<accession>A0A0W8FT55</accession>
<dbReference type="PANTHER" id="PTHR11941:SF75">
    <property type="entry name" value="ENOYL-COA HYDRATASE_ISOMERASE FAMILY PROTEIN"/>
    <property type="match status" value="1"/>
</dbReference>
<reference evidence="1" key="1">
    <citation type="journal article" date="2015" name="Proc. Natl. Acad. Sci. U.S.A.">
        <title>Networks of energetic and metabolic interactions define dynamics in microbial communities.</title>
        <authorList>
            <person name="Embree M."/>
            <person name="Liu J.K."/>
            <person name="Al-Bassam M.M."/>
            <person name="Zengler K."/>
        </authorList>
    </citation>
    <scope>NUCLEOTIDE SEQUENCE</scope>
</reference>
<dbReference type="InterPro" id="IPR001753">
    <property type="entry name" value="Enoyl-CoA_hydra/iso"/>
</dbReference>
<keyword evidence="1" id="KW-0456">Lyase</keyword>
<dbReference type="CDD" id="cd06558">
    <property type="entry name" value="crotonase-like"/>
    <property type="match status" value="1"/>
</dbReference>
<dbReference type="GO" id="GO:0004165">
    <property type="term" value="F:delta(3)-delta(2)-enoyl-CoA isomerase activity"/>
    <property type="evidence" value="ECO:0007669"/>
    <property type="project" value="TreeGrafter"/>
</dbReference>
<dbReference type="InterPro" id="IPR029045">
    <property type="entry name" value="ClpP/crotonase-like_dom_sf"/>
</dbReference>
<dbReference type="AlphaFoldDB" id="A0A0W8FT55"/>
<dbReference type="GO" id="GO:0006635">
    <property type="term" value="P:fatty acid beta-oxidation"/>
    <property type="evidence" value="ECO:0007669"/>
    <property type="project" value="TreeGrafter"/>
</dbReference>
<sequence>MPIMTWTKDETVAIITLSNGENRQNLEFAQTLKAMLDEIIADKSVTALIITSSDEKNFSQGVDVNWIMEKMQKNEHQPVRDFINGMDDVFKTLLLYPVPVIAAINGHAFGNGSILSCACDFRFMRSDRGFFCFPEVNIGIPFRWGMNAFMKKAIPLHILSQMEFTGNRYTAPELEKLNIIVKACANQEDLMASAVAYAKTLQKKRGIFGKIKERLYSDIVKVLDDDHMPPSTNINVLVVAD</sequence>
<protein>
    <submittedName>
        <fullName evidence="1">Enoyl-coa hydratase</fullName>
        <ecNumber evidence="1">4.2.1.17</ecNumber>
    </submittedName>
</protein>
<dbReference type="EMBL" id="LNQE01000864">
    <property type="protein sequence ID" value="KUG24077.1"/>
    <property type="molecule type" value="Genomic_DNA"/>
</dbReference>
<dbReference type="GO" id="GO:0005777">
    <property type="term" value="C:peroxisome"/>
    <property type="evidence" value="ECO:0007669"/>
    <property type="project" value="TreeGrafter"/>
</dbReference>
<name>A0A0W8FT55_9ZZZZ</name>
<dbReference type="GO" id="GO:0004300">
    <property type="term" value="F:enoyl-CoA hydratase activity"/>
    <property type="evidence" value="ECO:0007669"/>
    <property type="project" value="UniProtKB-EC"/>
</dbReference>
<proteinExistence type="predicted"/>
<organism evidence="1">
    <name type="scientific">hydrocarbon metagenome</name>
    <dbReference type="NCBI Taxonomy" id="938273"/>
    <lineage>
        <taxon>unclassified sequences</taxon>
        <taxon>metagenomes</taxon>
        <taxon>ecological metagenomes</taxon>
    </lineage>
</organism>
<dbReference type="Pfam" id="PF00378">
    <property type="entry name" value="ECH_1"/>
    <property type="match status" value="1"/>
</dbReference>
<dbReference type="SUPFAM" id="SSF52096">
    <property type="entry name" value="ClpP/crotonase"/>
    <property type="match status" value="1"/>
</dbReference>
<comment type="caution">
    <text evidence="1">The sequence shown here is derived from an EMBL/GenBank/DDBJ whole genome shotgun (WGS) entry which is preliminary data.</text>
</comment>
<dbReference type="PANTHER" id="PTHR11941">
    <property type="entry name" value="ENOYL-COA HYDRATASE-RELATED"/>
    <property type="match status" value="1"/>
</dbReference>
<gene>
    <name evidence="1" type="ORF">ASZ90_006128</name>
</gene>
<dbReference type="Gene3D" id="3.90.226.10">
    <property type="entry name" value="2-enoyl-CoA Hydratase, Chain A, domain 1"/>
    <property type="match status" value="1"/>
</dbReference>